<dbReference type="Pfam" id="PF00275">
    <property type="entry name" value="EPSP_synthase"/>
    <property type="match status" value="1"/>
</dbReference>
<dbReference type="SUPFAM" id="SSF55205">
    <property type="entry name" value="EPT/RTPC-like"/>
    <property type="match status" value="1"/>
</dbReference>
<dbReference type="PROSITE" id="PS00885">
    <property type="entry name" value="EPSP_SYNTHASE_2"/>
    <property type="match status" value="1"/>
</dbReference>
<feature type="binding site" evidence="8">
    <location>
        <position position="23"/>
    </location>
    <ligand>
        <name>3-phosphoshikimate</name>
        <dbReference type="ChEBI" id="CHEBI:145989"/>
    </ligand>
</feature>
<dbReference type="PIRSF" id="PIRSF000505">
    <property type="entry name" value="EPSPS"/>
    <property type="match status" value="1"/>
</dbReference>
<dbReference type="STRING" id="1434232.MAIT1_01221"/>
<evidence type="ECO:0000256" key="4">
    <source>
        <dbReference type="ARBA" id="ARBA00022605"/>
    </source>
</evidence>
<keyword evidence="11" id="KW-1185">Reference proteome</keyword>
<feature type="binding site" evidence="8">
    <location>
        <position position="171"/>
    </location>
    <ligand>
        <name>3-phosphoshikimate</name>
        <dbReference type="ChEBI" id="CHEBI:145989"/>
    </ligand>
</feature>
<evidence type="ECO:0000313" key="11">
    <source>
        <dbReference type="Proteomes" id="UP000194003"/>
    </source>
</evidence>
<comment type="catalytic activity">
    <reaction evidence="7">
        <text>3-phosphoshikimate + phosphoenolpyruvate = 5-O-(1-carboxyvinyl)-3-phosphoshikimate + phosphate</text>
        <dbReference type="Rhea" id="RHEA:21256"/>
        <dbReference type="ChEBI" id="CHEBI:43474"/>
        <dbReference type="ChEBI" id="CHEBI:57701"/>
        <dbReference type="ChEBI" id="CHEBI:58702"/>
        <dbReference type="ChEBI" id="CHEBI:145989"/>
        <dbReference type="EC" id="2.5.1.19"/>
    </reaction>
    <physiologicalReaction direction="left-to-right" evidence="7">
        <dbReference type="Rhea" id="RHEA:21257"/>
    </physiologicalReaction>
</comment>
<feature type="binding site" evidence="8">
    <location>
        <position position="344"/>
    </location>
    <ligand>
        <name>3-phosphoshikimate</name>
        <dbReference type="ChEBI" id="CHEBI:145989"/>
    </ligand>
</feature>
<dbReference type="OrthoDB" id="9809920at2"/>
<feature type="binding site" evidence="8">
    <location>
        <position position="171"/>
    </location>
    <ligand>
        <name>phosphoenolpyruvate</name>
        <dbReference type="ChEBI" id="CHEBI:58702"/>
    </ligand>
</feature>
<dbReference type="EC" id="2.5.1.19" evidence="8"/>
<feature type="binding site" evidence="8">
    <location>
        <position position="392"/>
    </location>
    <ligand>
        <name>phosphoenolpyruvate</name>
        <dbReference type="ChEBI" id="CHEBI:58702"/>
    </ligand>
</feature>
<feature type="binding site" evidence="8">
    <location>
        <position position="124"/>
    </location>
    <ligand>
        <name>phosphoenolpyruvate</name>
        <dbReference type="ChEBI" id="CHEBI:58702"/>
    </ligand>
</feature>
<evidence type="ECO:0000256" key="1">
    <source>
        <dbReference type="ARBA" id="ARBA00004811"/>
    </source>
</evidence>
<dbReference type="GO" id="GO:0005737">
    <property type="term" value="C:cytoplasm"/>
    <property type="evidence" value="ECO:0007669"/>
    <property type="project" value="UniProtKB-SubCell"/>
</dbReference>
<keyword evidence="6 8" id="KW-0057">Aromatic amino acid biosynthesis</keyword>
<dbReference type="CDD" id="cd01556">
    <property type="entry name" value="EPSP_synthase"/>
    <property type="match status" value="1"/>
</dbReference>
<dbReference type="InterPro" id="IPR036968">
    <property type="entry name" value="Enolpyruvate_Tfrase_sf"/>
</dbReference>
<evidence type="ECO:0000313" key="10">
    <source>
        <dbReference type="EMBL" id="OSM06237.1"/>
    </source>
</evidence>
<feature type="binding site" evidence="8">
    <location>
        <position position="23"/>
    </location>
    <ligand>
        <name>phosphoenolpyruvate</name>
        <dbReference type="ChEBI" id="CHEBI:58702"/>
    </ligand>
</feature>
<dbReference type="RefSeq" id="WP_085441420.1">
    <property type="nucleotide sequence ID" value="NZ_LVJN01000016.1"/>
</dbReference>
<comment type="caution">
    <text evidence="8">Lacks conserved residue(s) required for the propagation of feature annotation.</text>
</comment>
<dbReference type="NCBIfam" id="TIGR01356">
    <property type="entry name" value="aroA"/>
    <property type="match status" value="1"/>
</dbReference>
<proteinExistence type="inferred from homology"/>
<evidence type="ECO:0000256" key="6">
    <source>
        <dbReference type="ARBA" id="ARBA00023141"/>
    </source>
</evidence>
<evidence type="ECO:0000256" key="5">
    <source>
        <dbReference type="ARBA" id="ARBA00022679"/>
    </source>
</evidence>
<dbReference type="PANTHER" id="PTHR21090:SF5">
    <property type="entry name" value="PENTAFUNCTIONAL AROM POLYPEPTIDE"/>
    <property type="match status" value="1"/>
</dbReference>
<gene>
    <name evidence="8" type="primary">aroA</name>
    <name evidence="10" type="ORF">MAIT1_01221</name>
</gene>
<keyword evidence="5 8" id="KW-0808">Transferase</keyword>
<dbReference type="InterPro" id="IPR013792">
    <property type="entry name" value="RNA3'P_cycl/enolpyr_Trfase_a/b"/>
</dbReference>
<dbReference type="Gene3D" id="3.65.10.10">
    <property type="entry name" value="Enolpyruvate transferase domain"/>
    <property type="match status" value="2"/>
</dbReference>
<evidence type="ECO:0000256" key="3">
    <source>
        <dbReference type="ARBA" id="ARBA00022490"/>
    </source>
</evidence>
<dbReference type="InterPro" id="IPR023193">
    <property type="entry name" value="EPSP_synthase_CS"/>
</dbReference>
<comment type="similarity">
    <text evidence="2 8">Belongs to the EPSP synthase family.</text>
</comment>
<dbReference type="AlphaFoldDB" id="A0A1Y2K7D6"/>
<dbReference type="GO" id="GO:0008652">
    <property type="term" value="P:amino acid biosynthetic process"/>
    <property type="evidence" value="ECO:0007669"/>
    <property type="project" value="UniProtKB-KW"/>
</dbReference>
<dbReference type="PANTHER" id="PTHR21090">
    <property type="entry name" value="AROM/DEHYDROQUINATE SYNTHASE"/>
    <property type="match status" value="1"/>
</dbReference>
<comment type="subcellular location">
    <subcellularLocation>
        <location evidence="8">Cytoplasm</location>
    </subcellularLocation>
</comment>
<sequence>MSITLRTLTGDSLTGEITPAGDKSISHRTIILGSLAEGTTRATGLLEGEDVLRTIGAFRAMGAEIVRQGPGQYEITGQGVDGLKEPGDVLDMGNSGTAMRLLSGLLASQPFYSVLTGDHSLRSRPMGRVVTPLRKMGARITGRDGGRLAPLTIEGGELVPITYESPVASAQVKSCVLLAGLNTAGETTVIEPAPTRDHTERMLTAFGAEVERDGLKVTVDGWPELKAQSIEVPADISAAAFPMVAALITPGSDIIIRNVGMNPTRTGILALLDLMGANIERINERNAGGEPVADLHVRYSELRGIDAPREVAPAAIDEYPIFFVAAALADGVTEARGIEELRVKESDRISAMAKGLTALGAEFTEYPDGARIVGNPNGLKGGATVDSDTDHRIAMSLLVAGLRCAEPVTVTRCDNINTSFPGFATSMGALGMRVEEVAEPQS</sequence>
<dbReference type="EMBL" id="LVJN01000016">
    <property type="protein sequence ID" value="OSM06237.1"/>
    <property type="molecule type" value="Genomic_DNA"/>
</dbReference>
<evidence type="ECO:0000259" key="9">
    <source>
        <dbReference type="Pfam" id="PF00275"/>
    </source>
</evidence>
<comment type="caution">
    <text evidence="10">The sequence shown here is derived from an EMBL/GenBank/DDBJ whole genome shotgun (WGS) entry which is preliminary data.</text>
</comment>
<dbReference type="UniPathway" id="UPA00053">
    <property type="reaction ID" value="UER00089"/>
</dbReference>
<feature type="binding site" evidence="8">
    <location>
        <position position="24"/>
    </location>
    <ligand>
        <name>3-phosphoshikimate</name>
        <dbReference type="ChEBI" id="CHEBI:145989"/>
    </ligand>
</feature>
<feature type="binding site" evidence="8">
    <location>
        <position position="169"/>
    </location>
    <ligand>
        <name>3-phosphoshikimate</name>
        <dbReference type="ChEBI" id="CHEBI:145989"/>
    </ligand>
</feature>
<feature type="domain" description="Enolpyruvate transferase" evidence="9">
    <location>
        <begin position="10"/>
        <end position="425"/>
    </location>
</feature>
<feature type="binding site" evidence="8">
    <location>
        <position position="317"/>
    </location>
    <ligand>
        <name>3-phosphoshikimate</name>
        <dbReference type="ChEBI" id="CHEBI:145989"/>
    </ligand>
</feature>
<dbReference type="GO" id="GO:0009423">
    <property type="term" value="P:chorismate biosynthetic process"/>
    <property type="evidence" value="ECO:0007669"/>
    <property type="project" value="UniProtKB-UniRule"/>
</dbReference>
<dbReference type="FunFam" id="3.65.10.10:FF:000005">
    <property type="entry name" value="3-phosphoshikimate 1-carboxyvinyltransferase"/>
    <property type="match status" value="1"/>
</dbReference>
<feature type="binding site" evidence="8">
    <location>
        <position position="96"/>
    </location>
    <ligand>
        <name>phosphoenolpyruvate</name>
        <dbReference type="ChEBI" id="CHEBI:58702"/>
    </ligand>
</feature>
<dbReference type="GO" id="GO:0009073">
    <property type="term" value="P:aromatic amino acid family biosynthetic process"/>
    <property type="evidence" value="ECO:0007669"/>
    <property type="project" value="UniProtKB-KW"/>
</dbReference>
<protein>
    <recommendedName>
        <fullName evidence="8">3-phosphoshikimate 1-carboxyvinyltransferase</fullName>
        <ecNumber evidence="8">2.5.1.19</ecNumber>
    </recommendedName>
    <alternativeName>
        <fullName evidence="8">5-enolpyruvylshikimate-3-phosphate synthase</fullName>
        <shortName evidence="8">EPSP synthase</shortName>
        <shortName evidence="8">EPSPS</shortName>
    </alternativeName>
</protein>
<accession>A0A1Y2K7D6</accession>
<dbReference type="GO" id="GO:0003866">
    <property type="term" value="F:3-phosphoshikimate 1-carboxyvinyltransferase activity"/>
    <property type="evidence" value="ECO:0007669"/>
    <property type="project" value="UniProtKB-UniRule"/>
</dbReference>
<feature type="active site" description="Proton acceptor" evidence="8">
    <location>
        <position position="317"/>
    </location>
</feature>
<feature type="binding site" evidence="8">
    <location>
        <position position="348"/>
    </location>
    <ligand>
        <name>phosphoenolpyruvate</name>
        <dbReference type="ChEBI" id="CHEBI:58702"/>
    </ligand>
</feature>
<dbReference type="PROSITE" id="PS00104">
    <property type="entry name" value="EPSP_SYNTHASE_1"/>
    <property type="match status" value="1"/>
</dbReference>
<feature type="binding site" evidence="8">
    <location>
        <position position="28"/>
    </location>
    <ligand>
        <name>3-phosphoshikimate</name>
        <dbReference type="ChEBI" id="CHEBI:145989"/>
    </ligand>
</feature>
<evidence type="ECO:0000256" key="7">
    <source>
        <dbReference type="ARBA" id="ARBA00044633"/>
    </source>
</evidence>
<name>A0A1Y2K7D6_9PROT</name>
<dbReference type="HAMAP" id="MF_00210">
    <property type="entry name" value="EPSP_synth"/>
    <property type="match status" value="1"/>
</dbReference>
<dbReference type="Proteomes" id="UP000194003">
    <property type="component" value="Unassembled WGS sequence"/>
</dbReference>
<evidence type="ECO:0000256" key="2">
    <source>
        <dbReference type="ARBA" id="ARBA00009948"/>
    </source>
</evidence>
<comment type="subunit">
    <text evidence="8">Monomer.</text>
</comment>
<comment type="function">
    <text evidence="8">Catalyzes the transfer of the enolpyruvyl moiety of phosphoenolpyruvate (PEP) to the 5-hydroxyl of shikimate-3-phosphate (S3P) to produce enolpyruvyl shikimate-3-phosphate and inorganic phosphate.</text>
</comment>
<evidence type="ECO:0000256" key="8">
    <source>
        <dbReference type="HAMAP-Rule" id="MF_00210"/>
    </source>
</evidence>
<keyword evidence="4 8" id="KW-0028">Amino-acid biosynthesis</keyword>
<dbReference type="InterPro" id="IPR006264">
    <property type="entry name" value="EPSP_synthase"/>
</dbReference>
<dbReference type="InterPro" id="IPR001986">
    <property type="entry name" value="Enolpyruvate_Tfrase_dom"/>
</dbReference>
<keyword evidence="3 8" id="KW-0963">Cytoplasm</keyword>
<organism evidence="10 11">
    <name type="scientific">Magnetofaba australis IT-1</name>
    <dbReference type="NCBI Taxonomy" id="1434232"/>
    <lineage>
        <taxon>Bacteria</taxon>
        <taxon>Pseudomonadati</taxon>
        <taxon>Pseudomonadota</taxon>
        <taxon>Magnetococcia</taxon>
        <taxon>Magnetococcales</taxon>
        <taxon>Magnetococcaceae</taxon>
        <taxon>Magnetofaba</taxon>
    </lineage>
</organism>
<comment type="pathway">
    <text evidence="1 8">Metabolic intermediate biosynthesis; chorismate biosynthesis; chorismate from D-erythrose 4-phosphate and phosphoenolpyruvate: step 6/7.</text>
</comment>
<reference evidence="10 11" key="1">
    <citation type="journal article" date="2016" name="BMC Genomics">
        <title>Combined genomic and structural analyses of a cultured magnetotactic bacterium reveals its niche adaptation to a dynamic environment.</title>
        <authorList>
            <person name="Araujo A.C."/>
            <person name="Morillo V."/>
            <person name="Cypriano J."/>
            <person name="Teixeira L.C."/>
            <person name="Leao P."/>
            <person name="Lyra S."/>
            <person name="Almeida L.G."/>
            <person name="Bazylinski D.A."/>
            <person name="Vasconcellos A.T."/>
            <person name="Abreu F."/>
            <person name="Lins U."/>
        </authorList>
    </citation>
    <scope>NUCLEOTIDE SEQUENCE [LARGE SCALE GENOMIC DNA]</scope>
    <source>
        <strain evidence="10 11">IT-1</strain>
    </source>
</reference>